<reference evidence="4" key="1">
    <citation type="submission" date="2018-06" db="EMBL/GenBank/DDBJ databases">
        <authorList>
            <person name="Zhirakovskaya E."/>
        </authorList>
    </citation>
    <scope>NUCLEOTIDE SEQUENCE</scope>
</reference>
<feature type="non-terminal residue" evidence="4">
    <location>
        <position position="1"/>
    </location>
</feature>
<dbReference type="Gene3D" id="3.50.50.60">
    <property type="entry name" value="FAD/NAD(P)-binding domain"/>
    <property type="match status" value="1"/>
</dbReference>
<proteinExistence type="predicted"/>
<feature type="region of interest" description="Disordered" evidence="3">
    <location>
        <begin position="251"/>
        <end position="270"/>
    </location>
</feature>
<protein>
    <submittedName>
        <fullName evidence="4">Flavin-binding family monooxygenase</fullName>
    </submittedName>
</protein>
<dbReference type="PANTHER" id="PTHR43872">
    <property type="entry name" value="MONOOXYGENASE, PUTATIVE (AFU_ORTHOLOGUE AFUA_8G02570)-RELATED"/>
    <property type="match status" value="1"/>
</dbReference>
<evidence type="ECO:0000256" key="3">
    <source>
        <dbReference type="SAM" id="MobiDB-lite"/>
    </source>
</evidence>
<evidence type="ECO:0000313" key="4">
    <source>
        <dbReference type="EMBL" id="VAV89626.1"/>
    </source>
</evidence>
<name>A0A3B0RLL0_9ZZZZ</name>
<gene>
    <name evidence="4" type="ORF">MNBD_ALPHA05-1479</name>
</gene>
<organism evidence="4">
    <name type="scientific">hydrothermal vent metagenome</name>
    <dbReference type="NCBI Taxonomy" id="652676"/>
    <lineage>
        <taxon>unclassified sequences</taxon>
        <taxon>metagenomes</taxon>
        <taxon>ecological metagenomes</taxon>
    </lineage>
</organism>
<keyword evidence="2 4" id="KW-0503">Monooxygenase</keyword>
<dbReference type="InterPro" id="IPR051820">
    <property type="entry name" value="FAD-binding_MO"/>
</dbReference>
<dbReference type="EMBL" id="UOEH01000016">
    <property type="protein sequence ID" value="VAV89626.1"/>
    <property type="molecule type" value="Genomic_DNA"/>
</dbReference>
<dbReference type="AlphaFoldDB" id="A0A3B0RLL0"/>
<keyword evidence="2 4" id="KW-0560">Oxidoreductase</keyword>
<dbReference type="GO" id="GO:0004497">
    <property type="term" value="F:monooxygenase activity"/>
    <property type="evidence" value="ECO:0007669"/>
    <property type="project" value="UniProtKB-KW"/>
</dbReference>
<dbReference type="SUPFAM" id="SSF51905">
    <property type="entry name" value="FAD/NAD(P)-binding domain"/>
    <property type="match status" value="1"/>
</dbReference>
<dbReference type="InterPro" id="IPR036188">
    <property type="entry name" value="FAD/NAD-bd_sf"/>
</dbReference>
<dbReference type="FunFam" id="3.50.50.60:FF:000213">
    <property type="entry name" value="FAD-containing monooxygenase EthA"/>
    <property type="match status" value="1"/>
</dbReference>
<accession>A0A3B0RLL0</accession>
<evidence type="ECO:0000256" key="1">
    <source>
        <dbReference type="ARBA" id="ARBA00001974"/>
    </source>
</evidence>
<sequence>SVTYTIMRWQRVILQQFFFKMARARPQKTKENLIEMTRSKLPGDYDVKTHFTPDYNPWDQRLCLVPDDDLFEAISSGRASVVTDEIETFTETGVKLKSGKELDADIIITATGLILEVLGGAKMSVDGHAVNIGETFSYKGMMYDGVPNMASVFGYTNASWTLRADLISEYVCRVINHMDKNGFAQAVPHNDDPAMEKHPYLDFSSGYVKRAEDTLPKQGSKPPWRHPQNYAADLFGLRYGKLEDGVMEFKQHSAADADSEARERSRIAAE</sequence>
<evidence type="ECO:0000256" key="2">
    <source>
        <dbReference type="ARBA" id="ARBA00023033"/>
    </source>
</evidence>
<comment type="cofactor">
    <cofactor evidence="1">
        <name>FAD</name>
        <dbReference type="ChEBI" id="CHEBI:57692"/>
    </cofactor>
</comment>
<dbReference type="PANTHER" id="PTHR43872:SF1">
    <property type="entry name" value="MONOOXYGENASE, PUTATIVE (AFU_ORTHOLOGUE AFUA_8G02570)-RELATED"/>
    <property type="match status" value="1"/>
</dbReference>